<dbReference type="InterPro" id="IPR051531">
    <property type="entry name" value="N-acetyltransferase"/>
</dbReference>
<dbReference type="OrthoDB" id="9132139at2"/>
<name>A0A0F0KXT8_9MICO</name>
<dbReference type="PATRIC" id="fig|82380.10.peg.478"/>
<comment type="caution">
    <text evidence="2">The sequence shown here is derived from an EMBL/GenBank/DDBJ whole genome shotgun (WGS) entry which is preliminary data.</text>
</comment>
<keyword evidence="2" id="KW-0808">Transferase</keyword>
<dbReference type="EMBL" id="JYIV01000015">
    <property type="protein sequence ID" value="KJL25688.1"/>
    <property type="molecule type" value="Genomic_DNA"/>
</dbReference>
<proteinExistence type="predicted"/>
<dbReference type="RefSeq" id="WP_045262444.1">
    <property type="nucleotide sequence ID" value="NZ_JYIV01000015.1"/>
</dbReference>
<feature type="domain" description="N-acetyltransferase" evidence="1">
    <location>
        <begin position="23"/>
        <end position="188"/>
    </location>
</feature>
<organism evidence="2 3">
    <name type="scientific">Microbacterium oxydans</name>
    <dbReference type="NCBI Taxonomy" id="82380"/>
    <lineage>
        <taxon>Bacteria</taxon>
        <taxon>Bacillati</taxon>
        <taxon>Actinomycetota</taxon>
        <taxon>Actinomycetes</taxon>
        <taxon>Micrococcales</taxon>
        <taxon>Microbacteriaceae</taxon>
        <taxon>Microbacterium</taxon>
    </lineage>
</organism>
<dbReference type="PROSITE" id="PS51186">
    <property type="entry name" value="GNAT"/>
    <property type="match status" value="1"/>
</dbReference>
<evidence type="ECO:0000313" key="3">
    <source>
        <dbReference type="Proteomes" id="UP000033725"/>
    </source>
</evidence>
<keyword evidence="2" id="KW-0012">Acyltransferase</keyword>
<dbReference type="GO" id="GO:0004145">
    <property type="term" value="F:diamine N-acetyltransferase activity"/>
    <property type="evidence" value="ECO:0007669"/>
    <property type="project" value="UniProtKB-EC"/>
</dbReference>
<dbReference type="InterPro" id="IPR016181">
    <property type="entry name" value="Acyl_CoA_acyltransferase"/>
</dbReference>
<sequence>MTTGPAVPSVGHDPEYPIVTERLFLRPIEPSDAVAMHAYKSNPEVVRYVPYAPLELADVEGRIGTTWSNTRLAAEGDAVCLAVEERRTGSLIGDVVLFWRSETDRSGEVGYIFDPRAAGRGYATEAVRALLALGFDGLGLHRIVARIDERNTSSARVAERLGFRREARLVESEWFKGEWATLLVYALLEHEWREHSAATDA</sequence>
<dbReference type="PANTHER" id="PTHR43792">
    <property type="entry name" value="GNAT FAMILY, PUTATIVE (AFU_ORTHOLOGUE AFUA_3G00765)-RELATED-RELATED"/>
    <property type="match status" value="1"/>
</dbReference>
<dbReference type="Proteomes" id="UP000033725">
    <property type="component" value="Unassembled WGS sequence"/>
</dbReference>
<gene>
    <name evidence="2" type="primary">speG_1</name>
    <name evidence="2" type="ORF">RN51_00482</name>
</gene>
<dbReference type="InterPro" id="IPR000182">
    <property type="entry name" value="GNAT_dom"/>
</dbReference>
<dbReference type="Pfam" id="PF13302">
    <property type="entry name" value="Acetyltransf_3"/>
    <property type="match status" value="1"/>
</dbReference>
<dbReference type="SUPFAM" id="SSF55729">
    <property type="entry name" value="Acyl-CoA N-acyltransferases (Nat)"/>
    <property type="match status" value="1"/>
</dbReference>
<dbReference type="PANTHER" id="PTHR43792:SF1">
    <property type="entry name" value="N-ACETYLTRANSFERASE DOMAIN-CONTAINING PROTEIN"/>
    <property type="match status" value="1"/>
</dbReference>
<reference evidence="2 3" key="1">
    <citation type="submission" date="2015-02" db="EMBL/GenBank/DDBJ databases">
        <title>Draft genome sequences of ten Microbacterium spp. with emphasis on heavy metal contaminated environments.</title>
        <authorList>
            <person name="Corretto E."/>
        </authorList>
    </citation>
    <scope>NUCLEOTIDE SEQUENCE [LARGE SCALE GENOMIC DNA]</scope>
    <source>
        <strain evidence="2 3">BEL163</strain>
    </source>
</reference>
<dbReference type="AlphaFoldDB" id="A0A0F0KXT8"/>
<accession>A0A0F0KXT8</accession>
<dbReference type="EC" id="2.3.1.57" evidence="2"/>
<evidence type="ECO:0000259" key="1">
    <source>
        <dbReference type="PROSITE" id="PS51186"/>
    </source>
</evidence>
<evidence type="ECO:0000313" key="2">
    <source>
        <dbReference type="EMBL" id="KJL25688.1"/>
    </source>
</evidence>
<protein>
    <submittedName>
        <fullName evidence="2">Spermidine N(1)-acetyltransferase</fullName>
        <ecNumber evidence="2">2.3.1.57</ecNumber>
    </submittedName>
</protein>
<dbReference type="Gene3D" id="3.40.630.30">
    <property type="match status" value="1"/>
</dbReference>